<dbReference type="Gene3D" id="3.40.50.300">
    <property type="entry name" value="P-loop containing nucleotide triphosphate hydrolases"/>
    <property type="match status" value="1"/>
</dbReference>
<dbReference type="SMART" id="SM00382">
    <property type="entry name" value="AAA"/>
    <property type="match status" value="1"/>
</dbReference>
<evidence type="ECO:0000259" key="4">
    <source>
        <dbReference type="SMART" id="SM00382"/>
    </source>
</evidence>
<dbReference type="PANTHER" id="PTHR11017:SF479">
    <property type="entry name" value="DISEASE RESISTANCE PROTEIN (TIR-NBS-LRR CLASS) FAMILY"/>
    <property type="match status" value="1"/>
</dbReference>
<dbReference type="PANTHER" id="PTHR11017">
    <property type="entry name" value="LEUCINE-RICH REPEAT-CONTAINING PROTEIN"/>
    <property type="match status" value="1"/>
</dbReference>
<keyword evidence="6" id="KW-1185">Reference proteome</keyword>
<dbReference type="Pfam" id="PF23282">
    <property type="entry name" value="WHD_ROQ1"/>
    <property type="match status" value="1"/>
</dbReference>
<keyword evidence="3" id="KW-0520">NAD</keyword>
<name>A0AAD9ZL70_9ROSI</name>
<dbReference type="InterPro" id="IPR044974">
    <property type="entry name" value="Disease_R_plants"/>
</dbReference>
<gene>
    <name evidence="5" type="ORF">Dsin_031408</name>
</gene>
<dbReference type="PRINTS" id="PR00364">
    <property type="entry name" value="DISEASERSIST"/>
</dbReference>
<protein>
    <recommendedName>
        <fullName evidence="4">AAA+ ATPase domain-containing protein</fullName>
    </recommendedName>
</protein>
<dbReference type="SUPFAM" id="SSF46785">
    <property type="entry name" value="Winged helix' DNA-binding domain"/>
    <property type="match status" value="1"/>
</dbReference>
<dbReference type="InterPro" id="IPR002182">
    <property type="entry name" value="NB-ARC"/>
</dbReference>
<accession>A0AAD9ZL70</accession>
<evidence type="ECO:0000256" key="1">
    <source>
        <dbReference type="ARBA" id="ARBA00022614"/>
    </source>
</evidence>
<dbReference type="InterPro" id="IPR042197">
    <property type="entry name" value="Apaf_helical"/>
</dbReference>
<dbReference type="Proteomes" id="UP001281410">
    <property type="component" value="Unassembled WGS sequence"/>
</dbReference>
<evidence type="ECO:0000313" key="6">
    <source>
        <dbReference type="Proteomes" id="UP001281410"/>
    </source>
</evidence>
<keyword evidence="1" id="KW-0433">Leucine-rich repeat</keyword>
<dbReference type="AlphaFoldDB" id="A0AAD9ZL70"/>
<evidence type="ECO:0000256" key="2">
    <source>
        <dbReference type="ARBA" id="ARBA00022737"/>
    </source>
</evidence>
<dbReference type="InterPro" id="IPR027417">
    <property type="entry name" value="P-loop_NTPase"/>
</dbReference>
<dbReference type="InterPro" id="IPR003593">
    <property type="entry name" value="AAA+_ATPase"/>
</dbReference>
<keyword evidence="2" id="KW-0677">Repeat</keyword>
<dbReference type="GO" id="GO:0006952">
    <property type="term" value="P:defense response"/>
    <property type="evidence" value="ECO:0007669"/>
    <property type="project" value="InterPro"/>
</dbReference>
<dbReference type="InterPro" id="IPR058192">
    <property type="entry name" value="WHD_ROQ1-like"/>
</dbReference>
<evidence type="ECO:0000313" key="5">
    <source>
        <dbReference type="EMBL" id="KAK3184122.1"/>
    </source>
</evidence>
<dbReference type="Pfam" id="PF00931">
    <property type="entry name" value="NB-ARC"/>
    <property type="match status" value="1"/>
</dbReference>
<feature type="domain" description="AAA+ ATPase" evidence="4">
    <location>
        <begin position="71"/>
        <end position="203"/>
    </location>
</feature>
<dbReference type="GO" id="GO:0043531">
    <property type="term" value="F:ADP binding"/>
    <property type="evidence" value="ECO:0007669"/>
    <property type="project" value="InterPro"/>
</dbReference>
<comment type="caution">
    <text evidence="5">The sequence shown here is derived from an EMBL/GenBank/DDBJ whole genome shotgun (WGS) entry which is preliminary data.</text>
</comment>
<reference evidence="5" key="1">
    <citation type="journal article" date="2023" name="Plant J.">
        <title>Genome sequences and population genomics provide insights into the demographic history, inbreeding, and mutation load of two 'living fossil' tree species of Dipteronia.</title>
        <authorList>
            <person name="Feng Y."/>
            <person name="Comes H.P."/>
            <person name="Chen J."/>
            <person name="Zhu S."/>
            <person name="Lu R."/>
            <person name="Zhang X."/>
            <person name="Li P."/>
            <person name="Qiu J."/>
            <person name="Olsen K.M."/>
            <person name="Qiu Y."/>
        </authorList>
    </citation>
    <scope>NUCLEOTIDE SEQUENCE</scope>
    <source>
        <strain evidence="5">NBL</strain>
    </source>
</reference>
<dbReference type="EMBL" id="JANJYJ010000010">
    <property type="protein sequence ID" value="KAK3184122.1"/>
    <property type="molecule type" value="Genomic_DNA"/>
</dbReference>
<dbReference type="Gene3D" id="1.10.8.430">
    <property type="entry name" value="Helical domain of apoptotic protease-activating factors"/>
    <property type="match status" value="1"/>
</dbReference>
<evidence type="ECO:0000256" key="3">
    <source>
        <dbReference type="ARBA" id="ARBA00023027"/>
    </source>
</evidence>
<organism evidence="5 6">
    <name type="scientific">Dipteronia sinensis</name>
    <dbReference type="NCBI Taxonomy" id="43782"/>
    <lineage>
        <taxon>Eukaryota</taxon>
        <taxon>Viridiplantae</taxon>
        <taxon>Streptophyta</taxon>
        <taxon>Embryophyta</taxon>
        <taxon>Tracheophyta</taxon>
        <taxon>Spermatophyta</taxon>
        <taxon>Magnoliopsida</taxon>
        <taxon>eudicotyledons</taxon>
        <taxon>Gunneridae</taxon>
        <taxon>Pentapetalae</taxon>
        <taxon>rosids</taxon>
        <taxon>malvids</taxon>
        <taxon>Sapindales</taxon>
        <taxon>Sapindaceae</taxon>
        <taxon>Hippocastanoideae</taxon>
        <taxon>Acereae</taxon>
        <taxon>Dipteronia</taxon>
    </lineage>
</organism>
<dbReference type="SUPFAM" id="SSF52540">
    <property type="entry name" value="P-loop containing nucleoside triphosphate hydrolases"/>
    <property type="match status" value="1"/>
</dbReference>
<sequence>MFSYNFSYCSSNLFKFFFMFCRPESEFVDKIVQDVLKKLKHMSSCDHLDGLVGILSRIEEVDSLISIGTADFRIIGIWGMPGIGKTTIARAIFNRIANKFDGRCFLDNVSKESAKCGLNNLQEKILSEIFEDSNSKRDAFTLNRLRGMKVLIVLDDVNNALDLKYLVGDRSWFCHGSRIIIASRDKQVLNNVVDKVYEVNELDIHHSLQLFSLNAFKQSNPIEEYLELSHLVVFYAHGNPLVLKVLGCFLEGRSKREWKSSINTLKKCLNLNIQNVLRISYDGLNDQEKEIFLDIACFFKGECKRRVIDVLDEHGLSTEIGSTEIGISVLVDKCLITITENYKIQMHDLIEEMGHNIVLQESKKEPGKRSRLWDPQDIRNLFKKNQVWPNCI</sequence>
<proteinExistence type="predicted"/>
<dbReference type="InterPro" id="IPR036390">
    <property type="entry name" value="WH_DNA-bd_sf"/>
</dbReference>